<dbReference type="InterPro" id="IPR037239">
    <property type="entry name" value="OSBP_sf"/>
</dbReference>
<dbReference type="Pfam" id="PF01237">
    <property type="entry name" value="Oxysterol_BP"/>
    <property type="match status" value="1"/>
</dbReference>
<evidence type="ECO:0000256" key="2">
    <source>
        <dbReference type="RuleBase" id="RU003844"/>
    </source>
</evidence>
<dbReference type="FunFam" id="2.40.160.120:FF:000010">
    <property type="entry name" value="Oxysterol-binding protein homolog 4"/>
    <property type="match status" value="1"/>
</dbReference>
<evidence type="ECO:0000256" key="1">
    <source>
        <dbReference type="ARBA" id="ARBA00008842"/>
    </source>
</evidence>
<protein>
    <submittedName>
        <fullName evidence="3">Similar to Saccharomyces cerevisiae YPL145C KES1 Member of the oxysterol binding protein family</fullName>
    </submittedName>
</protein>
<dbReference type="AlphaFoldDB" id="A0A0J9XKB2"/>
<dbReference type="GO" id="GO:0005829">
    <property type="term" value="C:cytosol"/>
    <property type="evidence" value="ECO:0007669"/>
    <property type="project" value="TreeGrafter"/>
</dbReference>
<dbReference type="GO" id="GO:0016020">
    <property type="term" value="C:membrane"/>
    <property type="evidence" value="ECO:0007669"/>
    <property type="project" value="TreeGrafter"/>
</dbReference>
<dbReference type="STRING" id="1173061.A0A0J9XKB2"/>
<gene>
    <name evidence="3" type="ORF">BN980_GECA26s00406g</name>
</gene>
<dbReference type="Gene3D" id="6.10.250.1430">
    <property type="match status" value="1"/>
</dbReference>
<proteinExistence type="inferred from homology"/>
<evidence type="ECO:0000313" key="3">
    <source>
        <dbReference type="EMBL" id="CDO57851.1"/>
    </source>
</evidence>
<dbReference type="InterPro" id="IPR000648">
    <property type="entry name" value="Oxysterol-bd"/>
</dbReference>
<dbReference type="EMBL" id="CCBN010000026">
    <property type="protein sequence ID" value="CDO57851.1"/>
    <property type="molecule type" value="Genomic_DNA"/>
</dbReference>
<dbReference type="Gene3D" id="3.30.70.3490">
    <property type="match status" value="1"/>
</dbReference>
<reference evidence="3" key="1">
    <citation type="submission" date="2014-03" db="EMBL/GenBank/DDBJ databases">
        <authorList>
            <person name="Casaregola S."/>
        </authorList>
    </citation>
    <scope>NUCLEOTIDE SEQUENCE [LARGE SCALE GENOMIC DNA]</scope>
    <source>
        <strain evidence="3">CLIB 918</strain>
    </source>
</reference>
<dbReference type="PANTHER" id="PTHR10972:SF184">
    <property type="entry name" value="OXYSTEROL-BINDING PROTEIN HOMOLOG 4-RELATED"/>
    <property type="match status" value="1"/>
</dbReference>
<comment type="similarity">
    <text evidence="1 2">Belongs to the OSBP family.</text>
</comment>
<organism evidence="3 4">
    <name type="scientific">Geotrichum candidum</name>
    <name type="common">Oospora lactis</name>
    <name type="synonym">Dipodascus geotrichum</name>
    <dbReference type="NCBI Taxonomy" id="1173061"/>
    <lineage>
        <taxon>Eukaryota</taxon>
        <taxon>Fungi</taxon>
        <taxon>Dikarya</taxon>
        <taxon>Ascomycota</taxon>
        <taxon>Saccharomycotina</taxon>
        <taxon>Dipodascomycetes</taxon>
        <taxon>Dipodascales</taxon>
        <taxon>Dipodascaceae</taxon>
        <taxon>Geotrichum</taxon>
    </lineage>
</organism>
<comment type="caution">
    <text evidence="3">The sequence shown here is derived from an EMBL/GenBank/DDBJ whole genome shotgun (WGS) entry which is preliminary data.</text>
</comment>
<accession>A0A0J9XKB2</accession>
<dbReference type="Gene3D" id="2.40.160.120">
    <property type="match status" value="1"/>
</dbReference>
<dbReference type="GO" id="GO:0120009">
    <property type="term" value="P:intermembrane lipid transfer"/>
    <property type="evidence" value="ECO:0007669"/>
    <property type="project" value="UniProtKB-ARBA"/>
</dbReference>
<name>A0A0J9XKB2_GEOCN</name>
<dbReference type="Gene3D" id="1.10.287.2720">
    <property type="match status" value="1"/>
</dbReference>
<dbReference type="PROSITE" id="PS01013">
    <property type="entry name" value="OSBP"/>
    <property type="match status" value="1"/>
</dbReference>
<evidence type="ECO:0000313" key="4">
    <source>
        <dbReference type="Proteomes" id="UP000242525"/>
    </source>
</evidence>
<dbReference type="GO" id="GO:0008142">
    <property type="term" value="F:oxysterol binding"/>
    <property type="evidence" value="ECO:0007669"/>
    <property type="project" value="TreeGrafter"/>
</dbReference>
<dbReference type="SUPFAM" id="SSF144000">
    <property type="entry name" value="Oxysterol-binding protein-like"/>
    <property type="match status" value="1"/>
</dbReference>
<dbReference type="OrthoDB" id="14833at2759"/>
<sequence length="442" mass="49407">MATENKVPASQSGSWTSFLKSIASYNGDLASLTAPPFILSPVSLTEYSKFWAESTSEFVAPTLEQDPEQRFLKVVRWFIGTLREQYCSRNEKLGSEKKPLNPFLGEVFTGYWDNAEYGRTVLVSEQVSHHPPVTGYAIWNDDNKVQLQGYNGIKASLSTSAISVRQYGHAVLTLDSFGGEKYLITLPALHIEGILFGSPYVELEGKSFIQSTSGYKATIEYSGKGYFSGKKNTFKAKITPEGKPNDTLYTISGQWSGVSKIKDAKGKSTTFLDSKDVVVNQLQVKPTEEQSELESRRAWASVADAITQGNYELIHQEKSKLEVEQRVFRKREERDGKTWPRRWFAQTLVKDEPWYEQLSEKAGVVAGASASSSSSNAVKADRNTDTNWRFDRTLYEQNVIKADKNDTSKPDEIFNYVVELRNEDPVAGELDDDKGSLVPGTA</sequence>
<dbReference type="PANTHER" id="PTHR10972">
    <property type="entry name" value="OXYSTEROL-BINDING PROTEIN-RELATED"/>
    <property type="match status" value="1"/>
</dbReference>
<dbReference type="Proteomes" id="UP000242525">
    <property type="component" value="Unassembled WGS sequence"/>
</dbReference>
<keyword evidence="4" id="KW-1185">Reference proteome</keyword>
<dbReference type="InterPro" id="IPR018494">
    <property type="entry name" value="Oxysterol-bd_CS"/>
</dbReference>